<evidence type="ECO:0000256" key="1">
    <source>
        <dbReference type="SAM" id="Phobius"/>
    </source>
</evidence>
<accession>A0A7J3XXU7</accession>
<reference evidence="2" key="1">
    <citation type="journal article" date="2020" name="mSystems">
        <title>Genome- and Community-Level Interaction Insights into Carbon Utilization and Element Cycling Functions of Hydrothermarchaeota in Hydrothermal Sediment.</title>
        <authorList>
            <person name="Zhou Z."/>
            <person name="Liu Y."/>
            <person name="Xu W."/>
            <person name="Pan J."/>
            <person name="Luo Z.H."/>
            <person name="Li M."/>
        </authorList>
    </citation>
    <scope>NUCLEOTIDE SEQUENCE [LARGE SCALE GENOMIC DNA]</scope>
    <source>
        <strain evidence="2">SpSt-110</strain>
    </source>
</reference>
<dbReference type="AlphaFoldDB" id="A0A7J3XXU7"/>
<name>A0A7J3XXU7_9CREN</name>
<keyword evidence="1" id="KW-0472">Membrane</keyword>
<dbReference type="EMBL" id="DRYK01000020">
    <property type="protein sequence ID" value="HHP67385.1"/>
    <property type="molecule type" value="Genomic_DNA"/>
</dbReference>
<organism evidence="2">
    <name type="scientific">Thermogladius calderae</name>
    <dbReference type="NCBI Taxonomy" id="1200300"/>
    <lineage>
        <taxon>Archaea</taxon>
        <taxon>Thermoproteota</taxon>
        <taxon>Thermoprotei</taxon>
        <taxon>Desulfurococcales</taxon>
        <taxon>Desulfurococcaceae</taxon>
        <taxon>Thermogladius</taxon>
    </lineage>
</organism>
<keyword evidence="1" id="KW-1133">Transmembrane helix</keyword>
<feature type="transmembrane region" description="Helical" evidence="1">
    <location>
        <begin position="127"/>
        <end position="146"/>
    </location>
</feature>
<keyword evidence="1" id="KW-0812">Transmembrane</keyword>
<evidence type="ECO:0000313" key="2">
    <source>
        <dbReference type="EMBL" id="HHP67385.1"/>
    </source>
</evidence>
<proteinExistence type="predicted"/>
<comment type="caution">
    <text evidence="2">The sequence shown here is derived from an EMBL/GenBank/DDBJ whole genome shotgun (WGS) entry which is preliminary data.</text>
</comment>
<protein>
    <submittedName>
        <fullName evidence="2">Uncharacterized protein</fullName>
    </submittedName>
</protein>
<sequence length="278" mass="30639">MSRIALISLILAVLGVFLIVGSFTLPRELGLKKLHTLTLEGRPSASVETWLDRGDQVTVTLPALSNGSIAITGSDYNFTDVFYDVESFTIFFNGPSGLYNLSIQVREGLGLVNVSVVGFKYSVLQNIVSAIGFITLIAGPGVYYGYHLTRRQPDTKEGGVGGASVVCRTVGYDRHNCAIKLVEHGVENTLKEEILSAVCQFLEEEGYRWRMFKDRILFARHKSGRNELTIIIGPGQVSVDYRVRKLLAKGSRDLEWVFDEAFELASLISKRVGGNPDS</sequence>
<gene>
    <name evidence="2" type="ORF">ENM60_01105</name>
</gene>